<evidence type="ECO:0000259" key="1">
    <source>
        <dbReference type="Pfam" id="PF18735"/>
    </source>
</evidence>
<dbReference type="Proteomes" id="UP000222851">
    <property type="component" value="Unassembled WGS sequence"/>
</dbReference>
<dbReference type="InterPro" id="IPR041519">
    <property type="entry name" value="HEPN_RiboL-PSP"/>
</dbReference>
<feature type="domain" description="RiboL-PSP-HEPN" evidence="1">
    <location>
        <begin position="62"/>
        <end position="251"/>
    </location>
</feature>
<evidence type="ECO:0000313" key="3">
    <source>
        <dbReference type="Proteomes" id="UP000222851"/>
    </source>
</evidence>
<accession>A0A2B0X862</accession>
<dbReference type="RefSeq" id="WP_098556178.1">
    <property type="nucleotide sequence ID" value="NZ_NUXH01000062.1"/>
</dbReference>
<proteinExistence type="predicted"/>
<dbReference type="AlphaFoldDB" id="A0A2B0X862"/>
<dbReference type="Pfam" id="PF18735">
    <property type="entry name" value="HEPN_RiboL-PSP"/>
    <property type="match status" value="1"/>
</dbReference>
<sequence>MKYSLIEFDTSIQKLEFYIDGIIKHRKLFKDIREYEKSNGLLDQIFIDEVKDLLDESVRLSNKVFEYNSIIISLYGILENFIESLIKEYIQFLNGSIPKYNDLPQEIKKNHYEFSANLINNLKLPKYKDITTKELIVSNLYSCSNCLGMKEYKINLDAFTHHTSNFRSQSVNEIFKNVGLSNVTSSILRNKNFKIYMEEEGIESGEEFSTLNDLAERRNRISHGSEESDILDIVELIRYIKYIKKFSHSLNFVIYEHLAEQLVVYGDNLLNLGKPIKKFASKIAGIEVHGKKVTLNDDVIILKEDRSCTVSKIISMQIDGIDYPEIDTTTEKYQIGVVFDCNISENFTFYLLNEK</sequence>
<name>A0A2B0X862_BACAN</name>
<gene>
    <name evidence="2" type="ORF">COJ30_15935</name>
</gene>
<reference evidence="2 3" key="1">
    <citation type="submission" date="2017-09" db="EMBL/GenBank/DDBJ databases">
        <title>Large-scale bioinformatics analysis of Bacillus genomes uncovers conserved roles of natural products in bacterial physiology.</title>
        <authorList>
            <consortium name="Agbiome Team Llc"/>
            <person name="Bleich R.M."/>
            <person name="Grubbs K.J."/>
            <person name="Santa Maria K.C."/>
            <person name="Allen S.E."/>
            <person name="Farag S."/>
            <person name="Shank E.A."/>
            <person name="Bowers A."/>
        </authorList>
    </citation>
    <scope>NUCLEOTIDE SEQUENCE [LARGE SCALE GENOMIC DNA]</scope>
    <source>
        <strain evidence="2 3">AFS081271</strain>
    </source>
</reference>
<protein>
    <recommendedName>
        <fullName evidence="1">RiboL-PSP-HEPN domain-containing protein</fullName>
    </recommendedName>
</protein>
<organism evidence="2 3">
    <name type="scientific">Bacillus anthracis</name>
    <name type="common">anthrax bacterium</name>
    <dbReference type="NCBI Taxonomy" id="1392"/>
    <lineage>
        <taxon>Bacteria</taxon>
        <taxon>Bacillati</taxon>
        <taxon>Bacillota</taxon>
        <taxon>Bacilli</taxon>
        <taxon>Bacillales</taxon>
        <taxon>Bacillaceae</taxon>
        <taxon>Bacillus</taxon>
        <taxon>Bacillus cereus group</taxon>
    </lineage>
</organism>
<evidence type="ECO:0000313" key="2">
    <source>
        <dbReference type="EMBL" id="PFL64379.1"/>
    </source>
</evidence>
<comment type="caution">
    <text evidence="2">The sequence shown here is derived from an EMBL/GenBank/DDBJ whole genome shotgun (WGS) entry which is preliminary data.</text>
</comment>
<dbReference type="EMBL" id="NUXH01000062">
    <property type="protein sequence ID" value="PFL64379.1"/>
    <property type="molecule type" value="Genomic_DNA"/>
</dbReference>